<dbReference type="EMBL" id="RBIM01000006">
    <property type="protein sequence ID" value="RKQ95672.1"/>
    <property type="molecule type" value="Genomic_DNA"/>
</dbReference>
<protein>
    <submittedName>
        <fullName evidence="1">Uncharacterized protein</fullName>
    </submittedName>
</protein>
<accession>A0A495D2A0</accession>
<evidence type="ECO:0000313" key="2">
    <source>
        <dbReference type="Proteomes" id="UP000273675"/>
    </source>
</evidence>
<evidence type="ECO:0000313" key="1">
    <source>
        <dbReference type="EMBL" id="RKQ95672.1"/>
    </source>
</evidence>
<organism evidence="1 2">
    <name type="scientific">Maricaulis maris</name>
    <dbReference type="NCBI Taxonomy" id="74318"/>
    <lineage>
        <taxon>Bacteria</taxon>
        <taxon>Pseudomonadati</taxon>
        <taxon>Pseudomonadota</taxon>
        <taxon>Alphaproteobacteria</taxon>
        <taxon>Maricaulales</taxon>
        <taxon>Maricaulaceae</taxon>
        <taxon>Maricaulis</taxon>
    </lineage>
</organism>
<gene>
    <name evidence="1" type="ORF">C7435_2778</name>
</gene>
<proteinExistence type="predicted"/>
<name>A0A495D2A0_9PROT</name>
<dbReference type="Proteomes" id="UP000273675">
    <property type="component" value="Unassembled WGS sequence"/>
</dbReference>
<sequence length="118" mass="12865">MGSRMAFLADDKDDDIALTVPRSLAPPRRESVLDRDVVSLCSRQRQLLEFAFRLADNGHTHVGDVIALSRYTLLDLADGCDDLVEGLELILGHLGLALDSPVPGWQAPAPDMIDAQLD</sequence>
<reference evidence="1 2" key="1">
    <citation type="submission" date="2018-10" db="EMBL/GenBank/DDBJ databases">
        <title>Genomic Encyclopedia of Type Strains, Phase IV (KMG-IV): sequencing the most valuable type-strain genomes for metagenomic binning, comparative biology and taxonomic classification.</title>
        <authorList>
            <person name="Goeker M."/>
        </authorList>
    </citation>
    <scope>NUCLEOTIDE SEQUENCE [LARGE SCALE GENOMIC DNA]</scope>
    <source>
        <strain evidence="1 2">DSM 4734</strain>
    </source>
</reference>
<dbReference type="AlphaFoldDB" id="A0A495D2A0"/>
<comment type="caution">
    <text evidence="1">The sequence shown here is derived from an EMBL/GenBank/DDBJ whole genome shotgun (WGS) entry which is preliminary data.</text>
</comment>